<dbReference type="AlphaFoldDB" id="A0A0M3K2Y7"/>
<accession>A0A0M3K2Y7</accession>
<protein>
    <submittedName>
        <fullName evidence="2 4">Uncharacterized protein</fullName>
    </submittedName>
</protein>
<evidence type="ECO:0000313" key="3">
    <source>
        <dbReference type="Proteomes" id="UP000267096"/>
    </source>
</evidence>
<dbReference type="WBParaSite" id="ASIM_0001531501-mRNA-1">
    <property type="protein sequence ID" value="ASIM_0001531501-mRNA-1"/>
    <property type="gene ID" value="ASIM_0001531501"/>
</dbReference>
<sequence>MAVASLEAILVIYVIGQYMTIGQLHSSGRHYSRSLCSSMECTNSNHDPGSAVYGITQQCVIYFVRLQNIRSDFDRILQIMNQASGSFDCSTAAVQIRSNKPEFTIIDTANDRLIEPSCYWLNHNGIFLCKIRMLPKDVRHMSGHHCYLQTYKYSADSDSIQLNCTQINRKFKCDIKSGRCKAHAAFKGTIDTSLSTCIDEKHSTRKFLQQPSNNRSQATCLFALNVHNSNSNAHLLTDQNFTDTIINNIQLRIQQSKSVPLLYDGDALSLVLFMRRRQIEEKRLWKGASSNSALKITNLFYFCFVIAIYLCLFHILYVLFVRWNLRLYRRH</sequence>
<evidence type="ECO:0000256" key="1">
    <source>
        <dbReference type="SAM" id="Phobius"/>
    </source>
</evidence>
<gene>
    <name evidence="2" type="ORF">ASIM_LOCUS14725</name>
</gene>
<evidence type="ECO:0000313" key="4">
    <source>
        <dbReference type="WBParaSite" id="ASIM_0001531501-mRNA-1"/>
    </source>
</evidence>
<feature type="transmembrane region" description="Helical" evidence="1">
    <location>
        <begin position="299"/>
        <end position="321"/>
    </location>
</feature>
<keyword evidence="1" id="KW-0812">Transmembrane</keyword>
<evidence type="ECO:0000313" key="2">
    <source>
        <dbReference type="EMBL" id="VDK53180.1"/>
    </source>
</evidence>
<keyword evidence="1" id="KW-0472">Membrane</keyword>
<keyword evidence="1" id="KW-1133">Transmembrane helix</keyword>
<reference evidence="4" key="1">
    <citation type="submission" date="2017-02" db="UniProtKB">
        <authorList>
            <consortium name="WormBaseParasite"/>
        </authorList>
    </citation>
    <scope>IDENTIFICATION</scope>
</reference>
<keyword evidence="3" id="KW-1185">Reference proteome</keyword>
<proteinExistence type="predicted"/>
<dbReference type="Proteomes" id="UP000267096">
    <property type="component" value="Unassembled WGS sequence"/>
</dbReference>
<dbReference type="OrthoDB" id="10624617at2759"/>
<name>A0A0M3K2Y7_ANISI</name>
<organism evidence="4">
    <name type="scientific">Anisakis simplex</name>
    <name type="common">Herring worm</name>
    <dbReference type="NCBI Taxonomy" id="6269"/>
    <lineage>
        <taxon>Eukaryota</taxon>
        <taxon>Metazoa</taxon>
        <taxon>Ecdysozoa</taxon>
        <taxon>Nematoda</taxon>
        <taxon>Chromadorea</taxon>
        <taxon>Rhabditida</taxon>
        <taxon>Spirurina</taxon>
        <taxon>Ascaridomorpha</taxon>
        <taxon>Ascaridoidea</taxon>
        <taxon>Anisakidae</taxon>
        <taxon>Anisakis</taxon>
        <taxon>Anisakis simplex complex</taxon>
    </lineage>
</organism>
<dbReference type="EMBL" id="UYRR01031897">
    <property type="protein sequence ID" value="VDK53180.1"/>
    <property type="molecule type" value="Genomic_DNA"/>
</dbReference>
<reference evidence="2 3" key="2">
    <citation type="submission" date="2018-11" db="EMBL/GenBank/DDBJ databases">
        <authorList>
            <consortium name="Pathogen Informatics"/>
        </authorList>
    </citation>
    <scope>NUCLEOTIDE SEQUENCE [LARGE SCALE GENOMIC DNA]</scope>
</reference>